<dbReference type="SUPFAM" id="SSF52047">
    <property type="entry name" value="RNI-like"/>
    <property type="match status" value="1"/>
</dbReference>
<dbReference type="SUPFAM" id="SSF81383">
    <property type="entry name" value="F-box domain"/>
    <property type="match status" value="1"/>
</dbReference>
<dbReference type="PROSITE" id="PS50181">
    <property type="entry name" value="FBOX"/>
    <property type="match status" value="1"/>
</dbReference>
<dbReference type="InterPro" id="IPR036047">
    <property type="entry name" value="F-box-like_dom_sf"/>
</dbReference>
<evidence type="ECO:0000313" key="2">
    <source>
        <dbReference type="Proteomes" id="UP000504606"/>
    </source>
</evidence>
<evidence type="ECO:0000313" key="3">
    <source>
        <dbReference type="RefSeq" id="XP_026292974.1"/>
    </source>
</evidence>
<organism evidence="2 3">
    <name type="scientific">Frankliniella occidentalis</name>
    <name type="common">Western flower thrips</name>
    <name type="synonym">Euthrips occidentalis</name>
    <dbReference type="NCBI Taxonomy" id="133901"/>
    <lineage>
        <taxon>Eukaryota</taxon>
        <taxon>Metazoa</taxon>
        <taxon>Ecdysozoa</taxon>
        <taxon>Arthropoda</taxon>
        <taxon>Hexapoda</taxon>
        <taxon>Insecta</taxon>
        <taxon>Pterygota</taxon>
        <taxon>Neoptera</taxon>
        <taxon>Paraneoptera</taxon>
        <taxon>Thysanoptera</taxon>
        <taxon>Terebrantia</taxon>
        <taxon>Thripoidea</taxon>
        <taxon>Thripidae</taxon>
        <taxon>Frankliniella</taxon>
    </lineage>
</organism>
<sequence>MDGLPDDVLVHIMSHLELPELLHCRLVCRRIAPLALHPDVWRHRYFTYRDRELCTVLRLAPCLNAIKVKVPWPWCHLLFTAPCAVRCVSVTISGREGAAAQAALLLRHQKELGRLRKVRVLFRRAEEGPPLTKTDASVLFGTLVSTPDLDALSVGGVNCDLAAHAPVEASPPVLHRTVAASLKHFRCDLAPGLGLFCDAVLATHSATLVGVALMSARTPPTPSTAALLVAMPHLADLICPIFAGMDALAASASLRRLKLSGSPLADAAARAAAPAAARLLRRAHQLRAVHIGYSLNLPKDVELIAAMATSGLSHVESLSIENTTLSFPQLQELLGALPRLPALNRLTVYSAPDELQLDIRPVTAAGLRNFFNLTA</sequence>
<gene>
    <name evidence="3" type="primary">LOC113217338</name>
</gene>
<reference evidence="3" key="1">
    <citation type="submission" date="2025-08" db="UniProtKB">
        <authorList>
            <consortium name="RefSeq"/>
        </authorList>
    </citation>
    <scope>IDENTIFICATION</scope>
    <source>
        <tissue evidence="3">Whole organism</tissue>
    </source>
</reference>
<dbReference type="SMART" id="SM00256">
    <property type="entry name" value="FBOX"/>
    <property type="match status" value="1"/>
</dbReference>
<proteinExistence type="predicted"/>
<dbReference type="Pfam" id="PF12937">
    <property type="entry name" value="F-box-like"/>
    <property type="match status" value="1"/>
</dbReference>
<protein>
    <submittedName>
        <fullName evidence="3">Uncharacterized protein LOC113217338 isoform X2</fullName>
    </submittedName>
</protein>
<accession>A0A6J1THK6</accession>
<dbReference type="InterPro" id="IPR032675">
    <property type="entry name" value="LRR_dom_sf"/>
</dbReference>
<evidence type="ECO:0000259" key="1">
    <source>
        <dbReference type="PROSITE" id="PS50181"/>
    </source>
</evidence>
<dbReference type="Gene3D" id="3.80.10.10">
    <property type="entry name" value="Ribonuclease Inhibitor"/>
    <property type="match status" value="1"/>
</dbReference>
<dbReference type="Proteomes" id="UP000504606">
    <property type="component" value="Unplaced"/>
</dbReference>
<name>A0A6J1THK6_FRAOC</name>
<dbReference type="InterPro" id="IPR001810">
    <property type="entry name" value="F-box_dom"/>
</dbReference>
<dbReference type="GeneID" id="113217338"/>
<dbReference type="Gene3D" id="1.20.1280.50">
    <property type="match status" value="1"/>
</dbReference>
<dbReference type="AlphaFoldDB" id="A0A6J1THK6"/>
<dbReference type="RefSeq" id="XP_026292974.1">
    <property type="nucleotide sequence ID" value="XM_026437189.2"/>
</dbReference>
<keyword evidence="2" id="KW-1185">Reference proteome</keyword>
<feature type="domain" description="F-box" evidence="1">
    <location>
        <begin position="1"/>
        <end position="44"/>
    </location>
</feature>